<sequence>MEPRCQLIRPRDARQYRQRSVSALTRFYITQDLSTVKRLDYSETPATRHSPKLALSPNTYEELTAVKLAQNEVEDHVRAQALVMRERQYEELRTIRLFRESAAREKRERELSHQQQMDDFERMILEFETRQGVEERTADLIRREVRMAPFREYMTRRRAAAARQRQIEQDRMLAEQMEAVAIFEVAGIQAQEAAEQREQTRRQHLRECVVCMEEDDMSDMIQVPCEHWYCLEDLHRPADSLCRRNITMDWT</sequence>
<organism evidence="1 2">
    <name type="scientific">Xylaria flabelliformis</name>
    <dbReference type="NCBI Taxonomy" id="2512241"/>
    <lineage>
        <taxon>Eukaryota</taxon>
        <taxon>Fungi</taxon>
        <taxon>Dikarya</taxon>
        <taxon>Ascomycota</taxon>
        <taxon>Pezizomycotina</taxon>
        <taxon>Sordariomycetes</taxon>
        <taxon>Xylariomycetidae</taxon>
        <taxon>Xylariales</taxon>
        <taxon>Xylariaceae</taxon>
        <taxon>Xylaria</taxon>
    </lineage>
</organism>
<gene>
    <name evidence="1" type="ORF">FHL15_007453</name>
</gene>
<dbReference type="InterPro" id="IPR013083">
    <property type="entry name" value="Znf_RING/FYVE/PHD"/>
</dbReference>
<dbReference type="OrthoDB" id="10009520at2759"/>
<proteinExistence type="predicted"/>
<evidence type="ECO:0000313" key="2">
    <source>
        <dbReference type="Proteomes" id="UP000319160"/>
    </source>
</evidence>
<protein>
    <submittedName>
        <fullName evidence="1">Uncharacterized protein</fullName>
    </submittedName>
</protein>
<evidence type="ECO:0000313" key="1">
    <source>
        <dbReference type="EMBL" id="TRX91671.1"/>
    </source>
</evidence>
<dbReference type="Proteomes" id="UP000319160">
    <property type="component" value="Unassembled WGS sequence"/>
</dbReference>
<keyword evidence="2" id="KW-1185">Reference proteome</keyword>
<name>A0A553HUP6_9PEZI</name>
<dbReference type="EMBL" id="VFLP01000043">
    <property type="protein sequence ID" value="TRX91671.1"/>
    <property type="molecule type" value="Genomic_DNA"/>
</dbReference>
<reference evidence="2" key="1">
    <citation type="submission" date="2019-06" db="EMBL/GenBank/DDBJ databases">
        <title>Draft genome sequence of the griseofulvin-producing fungus Xylaria cubensis strain G536.</title>
        <authorList>
            <person name="Mead M.E."/>
            <person name="Raja H.A."/>
            <person name="Steenwyk J.L."/>
            <person name="Knowles S.L."/>
            <person name="Oberlies N.H."/>
            <person name="Rokas A."/>
        </authorList>
    </citation>
    <scope>NUCLEOTIDE SEQUENCE [LARGE SCALE GENOMIC DNA]</scope>
    <source>
        <strain evidence="2">G536</strain>
    </source>
</reference>
<dbReference type="AlphaFoldDB" id="A0A553HUP6"/>
<accession>A0A553HUP6</accession>
<comment type="caution">
    <text evidence="1">The sequence shown here is derived from an EMBL/GenBank/DDBJ whole genome shotgun (WGS) entry which is preliminary data.</text>
</comment>
<dbReference type="Gene3D" id="3.30.40.10">
    <property type="entry name" value="Zinc/RING finger domain, C3HC4 (zinc finger)"/>
    <property type="match status" value="1"/>
</dbReference>
<dbReference type="STRING" id="2512241.A0A553HUP6"/>
<dbReference type="SUPFAM" id="SSF57850">
    <property type="entry name" value="RING/U-box"/>
    <property type="match status" value="1"/>
</dbReference>